<sequence length="49" mass="5894">METKKFYDIHYHAMDLSHANLTAFITRILVDKNIDIEKLEEKGVFLYFM</sequence>
<protein>
    <submittedName>
        <fullName evidence="1">Uncharacterized protein</fullName>
    </submittedName>
</protein>
<reference evidence="1" key="1">
    <citation type="journal article" date="2014" name="Front. Microbiol.">
        <title>High frequency of phylogenetically diverse reductive dehalogenase-homologous genes in deep subseafloor sedimentary metagenomes.</title>
        <authorList>
            <person name="Kawai M."/>
            <person name="Futagami T."/>
            <person name="Toyoda A."/>
            <person name="Takaki Y."/>
            <person name="Nishi S."/>
            <person name="Hori S."/>
            <person name="Arai W."/>
            <person name="Tsubouchi T."/>
            <person name="Morono Y."/>
            <person name="Uchiyama I."/>
            <person name="Ito T."/>
            <person name="Fujiyama A."/>
            <person name="Inagaki F."/>
            <person name="Takami H."/>
        </authorList>
    </citation>
    <scope>NUCLEOTIDE SEQUENCE</scope>
    <source>
        <strain evidence="1">Expedition CK06-06</strain>
    </source>
</reference>
<name>X1IPN5_9ZZZZ</name>
<dbReference type="AlphaFoldDB" id="X1IPN5"/>
<proteinExistence type="predicted"/>
<dbReference type="EMBL" id="BARU01045012">
    <property type="protein sequence ID" value="GAH83662.1"/>
    <property type="molecule type" value="Genomic_DNA"/>
</dbReference>
<accession>X1IPN5</accession>
<feature type="non-terminal residue" evidence="1">
    <location>
        <position position="49"/>
    </location>
</feature>
<evidence type="ECO:0000313" key="1">
    <source>
        <dbReference type="EMBL" id="GAH83662.1"/>
    </source>
</evidence>
<organism evidence="1">
    <name type="scientific">marine sediment metagenome</name>
    <dbReference type="NCBI Taxonomy" id="412755"/>
    <lineage>
        <taxon>unclassified sequences</taxon>
        <taxon>metagenomes</taxon>
        <taxon>ecological metagenomes</taxon>
    </lineage>
</organism>
<gene>
    <name evidence="1" type="ORF">S03H2_68458</name>
</gene>
<comment type="caution">
    <text evidence="1">The sequence shown here is derived from an EMBL/GenBank/DDBJ whole genome shotgun (WGS) entry which is preliminary data.</text>
</comment>